<reference evidence="2" key="1">
    <citation type="submission" date="2020-11" db="EMBL/GenBank/DDBJ databases">
        <title>Isolation and identification of active actinomycetes.</title>
        <authorList>
            <person name="Yu B."/>
        </authorList>
    </citation>
    <scope>NUCLEOTIDE SEQUENCE</scope>
    <source>
        <strain evidence="2">NEAU-YB345</strain>
    </source>
</reference>
<name>A0A931B2W4_9ACTN</name>
<gene>
    <name evidence="2" type="ORF">I2501_15195</name>
</gene>
<accession>A0A931B2W4</accession>
<proteinExistence type="predicted"/>
<keyword evidence="1" id="KW-0472">Membrane</keyword>
<evidence type="ECO:0000256" key="1">
    <source>
        <dbReference type="SAM" id="Phobius"/>
    </source>
</evidence>
<dbReference type="Proteomes" id="UP000657385">
    <property type="component" value="Unassembled WGS sequence"/>
</dbReference>
<feature type="transmembrane region" description="Helical" evidence="1">
    <location>
        <begin position="28"/>
        <end position="51"/>
    </location>
</feature>
<keyword evidence="1" id="KW-1133">Transmembrane helix</keyword>
<feature type="transmembrane region" description="Helical" evidence="1">
    <location>
        <begin position="57"/>
        <end position="78"/>
    </location>
</feature>
<keyword evidence="3" id="KW-1185">Reference proteome</keyword>
<dbReference type="RefSeq" id="WP_196194508.1">
    <property type="nucleotide sequence ID" value="NZ_JADPRT010000005.1"/>
</dbReference>
<dbReference type="EMBL" id="JADPRT010000005">
    <property type="protein sequence ID" value="MBF9069369.1"/>
    <property type="molecule type" value="Genomic_DNA"/>
</dbReference>
<keyword evidence="1" id="KW-0812">Transmembrane</keyword>
<feature type="transmembrane region" description="Helical" evidence="1">
    <location>
        <begin position="138"/>
        <end position="159"/>
    </location>
</feature>
<protein>
    <submittedName>
        <fullName evidence="2">Uncharacterized protein</fullName>
    </submittedName>
</protein>
<evidence type="ECO:0000313" key="3">
    <source>
        <dbReference type="Proteomes" id="UP000657385"/>
    </source>
</evidence>
<comment type="caution">
    <text evidence="2">The sequence shown here is derived from an EMBL/GenBank/DDBJ whole genome shotgun (WGS) entry which is preliminary data.</text>
</comment>
<feature type="transmembrane region" description="Helical" evidence="1">
    <location>
        <begin position="90"/>
        <end position="113"/>
    </location>
</feature>
<sequence>MPQSATLHQVPTAPSPAGLPPGPVRAAFALWVTAVAAGAFETVLAIGRMLADGTGSAGEIAVGLAIRLPVFVAALLIVRQMRTGRDWARIVLAIGLGVVGTASMVVGPVQALAHGRSLGWELAHATPLDFVFAASRTVHVSSVLAAVVLMFLPAANGYFPRGRLGRRDRRG</sequence>
<dbReference type="AlphaFoldDB" id="A0A931B2W4"/>
<organism evidence="2 3">
    <name type="scientific">Streptacidiphilus fuscans</name>
    <dbReference type="NCBI Taxonomy" id="2789292"/>
    <lineage>
        <taxon>Bacteria</taxon>
        <taxon>Bacillati</taxon>
        <taxon>Actinomycetota</taxon>
        <taxon>Actinomycetes</taxon>
        <taxon>Kitasatosporales</taxon>
        <taxon>Streptomycetaceae</taxon>
        <taxon>Streptacidiphilus</taxon>
    </lineage>
</organism>
<evidence type="ECO:0000313" key="2">
    <source>
        <dbReference type="EMBL" id="MBF9069369.1"/>
    </source>
</evidence>